<dbReference type="SUPFAM" id="SSF54518">
    <property type="entry name" value="Tubby C-terminal domain-like"/>
    <property type="match status" value="1"/>
</dbReference>
<name>A0ABQ6H2M4_9GAMM</name>
<accession>A0ABQ6H2M4</accession>
<dbReference type="InterPro" id="IPR007612">
    <property type="entry name" value="LOR"/>
</dbReference>
<dbReference type="InterPro" id="IPR025659">
    <property type="entry name" value="Tubby-like_C"/>
</dbReference>
<dbReference type="Gene3D" id="2.40.160.200">
    <property type="entry name" value="LURP1-related"/>
    <property type="match status" value="1"/>
</dbReference>
<dbReference type="InterPro" id="IPR038595">
    <property type="entry name" value="LOR_sf"/>
</dbReference>
<proteinExistence type="inferred from homology"/>
<dbReference type="EMBL" id="BSSU01000009">
    <property type="protein sequence ID" value="GLX82438.1"/>
    <property type="molecule type" value="Genomic_DNA"/>
</dbReference>
<gene>
    <name evidence="2" type="ORF">theurythT_18900</name>
</gene>
<dbReference type="Pfam" id="PF04525">
    <property type="entry name" value="LOR"/>
    <property type="match status" value="1"/>
</dbReference>
<evidence type="ECO:0000256" key="1">
    <source>
        <dbReference type="ARBA" id="ARBA00005437"/>
    </source>
</evidence>
<comment type="caution">
    <text evidence="2">The sequence shown here is derived from an EMBL/GenBank/DDBJ whole genome shotgun (WGS) entry which is preliminary data.</text>
</comment>
<reference evidence="2 3" key="1">
    <citation type="submission" date="2023-03" db="EMBL/GenBank/DDBJ databases">
        <title>Draft genome sequence of Thalassotalea eurytherma JCM 18482T.</title>
        <authorList>
            <person name="Sawabe T."/>
        </authorList>
    </citation>
    <scope>NUCLEOTIDE SEQUENCE [LARGE SCALE GENOMIC DNA]</scope>
    <source>
        <strain evidence="2 3">JCM 18482</strain>
    </source>
</reference>
<evidence type="ECO:0000313" key="2">
    <source>
        <dbReference type="EMBL" id="GLX82438.1"/>
    </source>
</evidence>
<dbReference type="Proteomes" id="UP001157133">
    <property type="component" value="Unassembled WGS sequence"/>
</dbReference>
<organism evidence="2 3">
    <name type="scientific">Thalassotalea eurytherma</name>
    <dbReference type="NCBI Taxonomy" id="1144278"/>
    <lineage>
        <taxon>Bacteria</taxon>
        <taxon>Pseudomonadati</taxon>
        <taxon>Pseudomonadota</taxon>
        <taxon>Gammaproteobacteria</taxon>
        <taxon>Alteromonadales</taxon>
        <taxon>Colwelliaceae</taxon>
        <taxon>Thalassotalea</taxon>
    </lineage>
</organism>
<protein>
    <submittedName>
        <fullName evidence="2">Uncharacterized protein</fullName>
    </submittedName>
</protein>
<evidence type="ECO:0000313" key="3">
    <source>
        <dbReference type="Proteomes" id="UP001157133"/>
    </source>
</evidence>
<comment type="similarity">
    <text evidence="1">Belongs to the LOR family.</text>
</comment>
<keyword evidence="3" id="KW-1185">Reference proteome</keyword>
<sequence>MRFILRQKIFSLRDVFQIKNEHDELAFEIVSKLLSLRRTFIMQDPHEQQVAIIKRKIFSIRPTFFLTFNDGSKAKLRKKFFSWFGSKYYLNYNGQDILIVGDFLAHEYDFLVDDQPIASVSKSWFSFTDTYGVDIAEPNHVPLILSSVVIIDELQHNEDNLSGD</sequence>
<dbReference type="RefSeq" id="WP_284207806.1">
    <property type="nucleotide sequence ID" value="NZ_BSSU01000009.1"/>
</dbReference>